<dbReference type="InterPro" id="IPR036942">
    <property type="entry name" value="Beta-barrel_TonB_sf"/>
</dbReference>
<dbReference type="InterPro" id="IPR023997">
    <property type="entry name" value="TonB-dep_OMP_SusC/RagA_CS"/>
</dbReference>
<comment type="caution">
    <text evidence="10">The sequence shown here is derived from an EMBL/GenBank/DDBJ whole genome shotgun (WGS) entry which is preliminary data.</text>
</comment>
<dbReference type="Pfam" id="PF07715">
    <property type="entry name" value="Plug"/>
    <property type="match status" value="1"/>
</dbReference>
<dbReference type="PANTHER" id="PTHR30069:SF29">
    <property type="entry name" value="HEMOGLOBIN AND HEMOGLOBIN-HAPTOGLOBIN-BINDING PROTEIN 1-RELATED"/>
    <property type="match status" value="1"/>
</dbReference>
<evidence type="ECO:0000256" key="4">
    <source>
        <dbReference type="ARBA" id="ARBA00022692"/>
    </source>
</evidence>
<keyword evidence="4 8" id="KW-0812">Transmembrane</keyword>
<gene>
    <name evidence="10" type="ORF">M099_4047</name>
</gene>
<dbReference type="GO" id="GO:0044718">
    <property type="term" value="P:siderophore transmembrane transport"/>
    <property type="evidence" value="ECO:0007669"/>
    <property type="project" value="TreeGrafter"/>
</dbReference>
<evidence type="ECO:0000256" key="3">
    <source>
        <dbReference type="ARBA" id="ARBA00022452"/>
    </source>
</evidence>
<dbReference type="FunFam" id="2.60.40.1120:FF:000003">
    <property type="entry name" value="Outer membrane protein Omp121"/>
    <property type="match status" value="1"/>
</dbReference>
<evidence type="ECO:0000313" key="11">
    <source>
        <dbReference type="Proteomes" id="UP000027661"/>
    </source>
</evidence>
<keyword evidence="3 8" id="KW-1134">Transmembrane beta strand</keyword>
<dbReference type="NCBIfam" id="TIGR04057">
    <property type="entry name" value="SusC_RagA_signa"/>
    <property type="match status" value="1"/>
</dbReference>
<dbReference type="PANTHER" id="PTHR30069">
    <property type="entry name" value="TONB-DEPENDENT OUTER MEMBRANE RECEPTOR"/>
    <property type="match status" value="1"/>
</dbReference>
<evidence type="ECO:0000256" key="2">
    <source>
        <dbReference type="ARBA" id="ARBA00022448"/>
    </source>
</evidence>
<organism evidence="10 11">
    <name type="scientific">Phocaeicola vulgatus str. 3975 RP4</name>
    <dbReference type="NCBI Taxonomy" id="1339352"/>
    <lineage>
        <taxon>Bacteria</taxon>
        <taxon>Pseudomonadati</taxon>
        <taxon>Bacteroidota</taxon>
        <taxon>Bacteroidia</taxon>
        <taxon>Bacteroidales</taxon>
        <taxon>Bacteroidaceae</taxon>
        <taxon>Phocaeicola</taxon>
    </lineage>
</organism>
<evidence type="ECO:0000313" key="10">
    <source>
        <dbReference type="EMBL" id="KDS45053.1"/>
    </source>
</evidence>
<evidence type="ECO:0000256" key="8">
    <source>
        <dbReference type="PROSITE-ProRule" id="PRU01360"/>
    </source>
</evidence>
<dbReference type="Gene3D" id="2.170.130.10">
    <property type="entry name" value="TonB-dependent receptor, plug domain"/>
    <property type="match status" value="1"/>
</dbReference>
<dbReference type="InterPro" id="IPR037066">
    <property type="entry name" value="Plug_dom_sf"/>
</dbReference>
<dbReference type="SUPFAM" id="SSF49464">
    <property type="entry name" value="Carboxypeptidase regulatory domain-like"/>
    <property type="match status" value="1"/>
</dbReference>
<dbReference type="GO" id="GO:0009279">
    <property type="term" value="C:cell outer membrane"/>
    <property type="evidence" value="ECO:0007669"/>
    <property type="project" value="UniProtKB-SubCell"/>
</dbReference>
<proteinExistence type="inferred from homology"/>
<protein>
    <submittedName>
        <fullName evidence="10">TonB-linked outer membrane, SusC/RagA family protein</fullName>
    </submittedName>
</protein>
<evidence type="ECO:0000256" key="6">
    <source>
        <dbReference type="ARBA" id="ARBA00023136"/>
    </source>
</evidence>
<dbReference type="InterPro" id="IPR008969">
    <property type="entry name" value="CarboxyPept-like_regulatory"/>
</dbReference>
<comment type="similarity">
    <text evidence="8">Belongs to the TonB-dependent receptor family.</text>
</comment>
<dbReference type="AlphaFoldDB" id="A0A069SC02"/>
<dbReference type="Gene3D" id="2.60.40.1120">
    <property type="entry name" value="Carboxypeptidase-like, regulatory domain"/>
    <property type="match status" value="1"/>
</dbReference>
<dbReference type="GO" id="GO:0015344">
    <property type="term" value="F:siderophore uptake transmembrane transporter activity"/>
    <property type="evidence" value="ECO:0007669"/>
    <property type="project" value="TreeGrafter"/>
</dbReference>
<comment type="subcellular location">
    <subcellularLocation>
        <location evidence="1 8">Cell outer membrane</location>
        <topology evidence="1 8">Multi-pass membrane protein</topology>
    </subcellularLocation>
</comment>
<evidence type="ECO:0000256" key="5">
    <source>
        <dbReference type="ARBA" id="ARBA00022729"/>
    </source>
</evidence>
<name>A0A069SC02_PHOVU</name>
<evidence type="ECO:0000256" key="1">
    <source>
        <dbReference type="ARBA" id="ARBA00004571"/>
    </source>
</evidence>
<reference evidence="10 11" key="1">
    <citation type="submission" date="2014-04" db="EMBL/GenBank/DDBJ databases">
        <authorList>
            <person name="Sears C."/>
            <person name="Carroll K."/>
            <person name="Sack B.R."/>
            <person name="Qadri F."/>
            <person name="Myers L.L."/>
            <person name="Chung G.-T."/>
            <person name="Escheverria P."/>
            <person name="Fraser C.M."/>
            <person name="Sadzewicz L."/>
            <person name="Shefchek K.A."/>
            <person name="Tallon L."/>
            <person name="Das S.P."/>
            <person name="Daugherty S."/>
            <person name="Mongodin E.F."/>
        </authorList>
    </citation>
    <scope>NUCLEOTIDE SEQUENCE [LARGE SCALE GENOMIC DNA]</scope>
    <source>
        <strain evidence="10 11">3975 RP4</strain>
    </source>
</reference>
<keyword evidence="2 8" id="KW-0813">Transport</keyword>
<dbReference type="EMBL" id="JNHM01000148">
    <property type="protein sequence ID" value="KDS45053.1"/>
    <property type="molecule type" value="Genomic_DNA"/>
</dbReference>
<dbReference type="InterPro" id="IPR012910">
    <property type="entry name" value="Plug_dom"/>
</dbReference>
<sequence length="1151" mass="126224">MKKENAFLQKLDKIGNLTQVVCLSLFLTGVSVQGVSAETGFPISQSVQQTKTVTGQVVDETGEPVIGASVVVEGTTNGTITDFDGRFALQVPSGKKVVISFVGYVPQTIAPKQGKDFRVVLKEDSKMLDEVVVVGYGTQKAKDVTGSIGVITPSEISDLPVSNLGAALAGQIPGLSISGGDSRPGEGATMSIRQSFSYSKDGGSTNPMVIIDDVIQIDANSGLPTLETFNALDPSEIESISVLRDASAAIYGSRASQGAIIVKTKRGKSGAPKINYSGKFGFNDAVGHPKTLKGAAYGRFANSFNLANNKISMDPDGNWMNKIYNEAELAEMDGLNYNWLDEAWSGAFTMNHSVNVSGGSEKATYFAGASYYTQGANLGKQDYNRWNFRAGVDIKLTSDLKFSATIAGNQQETTSSFTKGLSNLNGYGGTKPGESGDYLVLAHMPNYLPWEITLDDGNTYYTSPLLNSYSSAGNATSGNKMSTWNYFAMENNDGSYSTNDNFSYDANFSVTYAVPFIKGLSFKGSYALKRSASDSEQAFMPFTLAYLKASDALTPGNRFYSDHPSVSDYQLKEFTGSTRVVYSDQMAKNEQLNFYVNYEGKFGKHSIAAMAAVEKMQAYMHSKRMLFNNPDPDGYLGTSPSAGAMDTGNSITYKYKQGSLSYLGRVSYNYADKYLFQFLFRSDASTKFAPANYWGFFPGVSVGWVASEEEFMKKLLPSWFEYMKVRFSWGRTGKDNIKAWGWKQLYSLDPSRGYGFGSNGGILQTGIKPGATPNPDAHWDNTDKFNLGFDLRFLNNRLSATVDVYYDINSDILNQNIGGIIGTPIFAGGALTEVNFGRIDAFGSEFSLNWRDKIDQVKYNIGVNFGFNGNRVREWPQSAPSYIQENSVREGASTIFPTYGYKVWRGTSSGDGILRNSDDIENYWNYLSANAEAAGTSPEYLGVKDASQLKPGMLAYQDLGGVLNEDGTQSGPDGRIAKTQDYAKLNKSGKTYGFTTKLGAEWKGISFNMMIATSWGGYRQIDVNKITTSSGDMLWTPDSFWEDMFDERNNTTGKYPNLGLDNRISGSVIAPSDFWSISTFRCYIRNLSIGYTLPKAWLSPLKIQSAKLSLTGNNLWDFYNPYPDHYRNMYCGTTSLYPTLRTWSLGVNVSF</sequence>
<keyword evidence="5" id="KW-0732">Signal</keyword>
<dbReference type="RefSeq" id="WP_016270406.1">
    <property type="nucleotide sequence ID" value="NZ_JNHM01000148.1"/>
</dbReference>
<dbReference type="Gene3D" id="2.40.170.20">
    <property type="entry name" value="TonB-dependent receptor, beta-barrel domain"/>
    <property type="match status" value="1"/>
</dbReference>
<dbReference type="PROSITE" id="PS52016">
    <property type="entry name" value="TONB_DEPENDENT_REC_3"/>
    <property type="match status" value="1"/>
</dbReference>
<accession>A0A069SC02</accession>
<dbReference type="InterPro" id="IPR023996">
    <property type="entry name" value="TonB-dep_OMP_SusC/RagA"/>
</dbReference>
<dbReference type="PATRIC" id="fig|1339352.3.peg.3798"/>
<evidence type="ECO:0000259" key="9">
    <source>
        <dbReference type="Pfam" id="PF07715"/>
    </source>
</evidence>
<dbReference type="SUPFAM" id="SSF56935">
    <property type="entry name" value="Porins"/>
    <property type="match status" value="1"/>
</dbReference>
<dbReference type="InterPro" id="IPR039426">
    <property type="entry name" value="TonB-dep_rcpt-like"/>
</dbReference>
<dbReference type="Proteomes" id="UP000027661">
    <property type="component" value="Unassembled WGS sequence"/>
</dbReference>
<feature type="domain" description="TonB-dependent receptor plug" evidence="9">
    <location>
        <begin position="141"/>
        <end position="259"/>
    </location>
</feature>
<dbReference type="NCBIfam" id="TIGR04056">
    <property type="entry name" value="OMP_RagA_SusC"/>
    <property type="match status" value="1"/>
</dbReference>
<keyword evidence="7 8" id="KW-0998">Cell outer membrane</keyword>
<evidence type="ECO:0000256" key="7">
    <source>
        <dbReference type="ARBA" id="ARBA00023237"/>
    </source>
</evidence>
<keyword evidence="6 8" id="KW-0472">Membrane</keyword>
<dbReference type="Pfam" id="PF13715">
    <property type="entry name" value="CarbopepD_reg_2"/>
    <property type="match status" value="1"/>
</dbReference>